<dbReference type="InterPro" id="IPR015943">
    <property type="entry name" value="WD40/YVTN_repeat-like_dom_sf"/>
</dbReference>
<dbReference type="PROSITE" id="PS50892">
    <property type="entry name" value="V_SNARE"/>
    <property type="match status" value="1"/>
</dbReference>
<accession>A0AAV5J7R0</accession>
<keyword evidence="3" id="KW-0268">Exocytosis</keyword>
<comment type="caution">
    <text evidence="8">The sequence shown here is derived from an EMBL/GenBank/DDBJ whole genome shotgun (WGS) entry which is preliminary data.</text>
</comment>
<dbReference type="SUPFAM" id="SSF50998">
    <property type="entry name" value="Quinoprotein alcohol dehydrogenase-like"/>
    <property type="match status" value="1"/>
</dbReference>
<sequence length="1099" mass="119654">MFAKRLLHKAIHHSQHRGLKSEDLDLRISIHYGIPTTSSTLAFDSVQRLLAIGTLDGRIKVIGGDGIEGLFISPKQLPYKYLEFIQNHGFIVSISNDNDIQVWNLETRCLACSLQWESNITAFSVISGSKFMYVGDEFGLTSVLKVDTEDGKLLQFPYNLSADSLSELAGFSFHNHQPVVGILPQPRSSGNRVIIAYANGLILLWDTSEAQILFVGGSKDLQLKDAVDIDSPDDTYEHNLQDKEISALCWASLDGSILAVGYLDGDILFWNTSSVATSSGKQTGQGKNVVKLQLSSADRRLPVIVLHWSANDRSPNNSDGRLFIYGGDEIGSEEVLTVLSLEWSNGMETLRCVGRVDLTLVGSFADMILLPSAGATGSNHRADLFVLTSPGQLHLYDGANLSNWLTQQERKPSVCPADFPMVIPTSEPLMTVAKFCMLPSGGNSSKGVSEQASVMKLGPTPALSGGLQWPLTGGVLSQLSVTKDKSVEIVYMAGYRDGSVRIWDASYPVLRPLCFLEGQVQGINVAGSSAPVSTLNFCCLTLCLVIGNECGLVRVYDLNRSSHKINCHFVTETSSEVHSLPQGEGPQCRAIISLVNSPVQTLHFGNSGARLAIGFECGRVALLDMSSLSILFFMDSVLGTSSPVVSMSSIECTNAHDSVKSTKHTETKLPENTKEEIMFILTKDAKIRCIDACSGSMISSHPWHLKKQDTAISIYVLENNVPLSALTSEKHPEEPSKDTTAQKEPRPEASSVATDPPEAHHPSSSEIACAGEQSLDALILLCCENSSRLYSIKSVIQGNDKAIHKVKHAKPCCWATTFMKDGKVCGLVLFFQTGVIEIRSLPDLELLKESSIMSILRWNLKPNMDKTMSSDDAQITLANGSEVAFISLLAGKDDFRIPESLPCLHDSVLAAAAEAAITVSSNQNKKQGSASGILGGMVKGLKGGKVNSTTKAESDFSHLEGIFLKPSFSQTFPTVANSQEVEELSIDDIEIDETPLVASSSHEFVKTKGEKETDREKLLGVPDDTKPRIRTPQEIIAKYRKATDASSAAADARNKLVERQEKLERISRRTEELQSGAEDFASLANELVKTMENRKWWHI</sequence>
<evidence type="ECO:0000256" key="5">
    <source>
        <dbReference type="PROSITE-ProRule" id="PRU00290"/>
    </source>
</evidence>
<comment type="subcellular location">
    <subcellularLocation>
        <location evidence="1">Cytoplasm</location>
    </subcellularLocation>
</comment>
<keyword evidence="9" id="KW-1185">Reference proteome</keyword>
<gene>
    <name evidence="8" type="ORF">SLEP1_g17971</name>
</gene>
<dbReference type="Gene3D" id="1.20.5.110">
    <property type="match status" value="1"/>
</dbReference>
<evidence type="ECO:0000256" key="6">
    <source>
        <dbReference type="SAM" id="MobiDB-lite"/>
    </source>
</evidence>
<evidence type="ECO:0000256" key="3">
    <source>
        <dbReference type="ARBA" id="ARBA00022483"/>
    </source>
</evidence>
<dbReference type="GO" id="GO:0006893">
    <property type="term" value="P:Golgi to plasma membrane transport"/>
    <property type="evidence" value="ECO:0007669"/>
    <property type="project" value="TreeGrafter"/>
</dbReference>
<dbReference type="InterPro" id="IPR001680">
    <property type="entry name" value="WD40_rpt"/>
</dbReference>
<dbReference type="SMART" id="SM00320">
    <property type="entry name" value="WD40"/>
    <property type="match status" value="7"/>
</dbReference>
<reference evidence="8 9" key="1">
    <citation type="journal article" date="2021" name="Commun. Biol.">
        <title>The genome of Shorea leprosula (Dipterocarpaceae) highlights the ecological relevance of drought in aseasonal tropical rainforests.</title>
        <authorList>
            <person name="Ng K.K.S."/>
            <person name="Kobayashi M.J."/>
            <person name="Fawcett J.A."/>
            <person name="Hatakeyama M."/>
            <person name="Paape T."/>
            <person name="Ng C.H."/>
            <person name="Ang C.C."/>
            <person name="Tnah L.H."/>
            <person name="Lee C.T."/>
            <person name="Nishiyama T."/>
            <person name="Sese J."/>
            <person name="O'Brien M.J."/>
            <person name="Copetti D."/>
            <person name="Mohd Noor M.I."/>
            <person name="Ong R.C."/>
            <person name="Putra M."/>
            <person name="Sireger I.Z."/>
            <person name="Indrioko S."/>
            <person name="Kosugi Y."/>
            <person name="Izuno A."/>
            <person name="Isagi Y."/>
            <person name="Lee S.L."/>
            <person name="Shimizu K.K."/>
        </authorList>
    </citation>
    <scope>NUCLEOTIDE SEQUENCE [LARGE SCALE GENOMIC DNA]</scope>
    <source>
        <strain evidence="8">214</strain>
    </source>
</reference>
<protein>
    <recommendedName>
        <fullName evidence="7">V-SNARE coiled-coil homology domain-containing protein</fullName>
    </recommendedName>
</protein>
<comment type="similarity">
    <text evidence="2">Belongs to the WD repeat L(2)GL family.</text>
</comment>
<dbReference type="EMBL" id="BPVZ01000024">
    <property type="protein sequence ID" value="GKV06038.1"/>
    <property type="molecule type" value="Genomic_DNA"/>
</dbReference>
<dbReference type="InterPro" id="IPR036322">
    <property type="entry name" value="WD40_repeat_dom_sf"/>
</dbReference>
<dbReference type="CDD" id="cd15873">
    <property type="entry name" value="R-SNARE_STXBP5_6"/>
    <property type="match status" value="1"/>
</dbReference>
<dbReference type="PANTHER" id="PTHR10241:SF25">
    <property type="entry name" value="TOMOSYN, ISOFORM C"/>
    <property type="match status" value="1"/>
</dbReference>
<feature type="region of interest" description="Disordered" evidence="6">
    <location>
        <begin position="725"/>
        <end position="765"/>
    </location>
</feature>
<feature type="compositionally biased region" description="Basic and acidic residues" evidence="6">
    <location>
        <begin position="728"/>
        <end position="747"/>
    </location>
</feature>
<dbReference type="GO" id="GO:0019905">
    <property type="term" value="F:syntaxin binding"/>
    <property type="evidence" value="ECO:0007669"/>
    <property type="project" value="TreeGrafter"/>
</dbReference>
<dbReference type="AlphaFoldDB" id="A0AAV5J7R0"/>
<dbReference type="GO" id="GO:0005886">
    <property type="term" value="C:plasma membrane"/>
    <property type="evidence" value="ECO:0007669"/>
    <property type="project" value="TreeGrafter"/>
</dbReference>
<dbReference type="SUPFAM" id="SSF50978">
    <property type="entry name" value="WD40 repeat-like"/>
    <property type="match status" value="1"/>
</dbReference>
<organism evidence="8 9">
    <name type="scientific">Rubroshorea leprosula</name>
    <dbReference type="NCBI Taxonomy" id="152421"/>
    <lineage>
        <taxon>Eukaryota</taxon>
        <taxon>Viridiplantae</taxon>
        <taxon>Streptophyta</taxon>
        <taxon>Embryophyta</taxon>
        <taxon>Tracheophyta</taxon>
        <taxon>Spermatophyta</taxon>
        <taxon>Magnoliopsida</taxon>
        <taxon>eudicotyledons</taxon>
        <taxon>Gunneridae</taxon>
        <taxon>Pentapetalae</taxon>
        <taxon>rosids</taxon>
        <taxon>malvids</taxon>
        <taxon>Malvales</taxon>
        <taxon>Dipterocarpaceae</taxon>
        <taxon>Rubroshorea</taxon>
    </lineage>
</organism>
<dbReference type="Proteomes" id="UP001054252">
    <property type="component" value="Unassembled WGS sequence"/>
</dbReference>
<dbReference type="GO" id="GO:0005096">
    <property type="term" value="F:GTPase activator activity"/>
    <property type="evidence" value="ECO:0007669"/>
    <property type="project" value="TreeGrafter"/>
</dbReference>
<dbReference type="PANTHER" id="PTHR10241">
    <property type="entry name" value="LETHAL 2 GIANT LARVAE PROTEIN"/>
    <property type="match status" value="1"/>
</dbReference>
<evidence type="ECO:0000256" key="4">
    <source>
        <dbReference type="ARBA" id="ARBA00022490"/>
    </source>
</evidence>
<dbReference type="SUPFAM" id="SSF58038">
    <property type="entry name" value="SNARE fusion complex"/>
    <property type="match status" value="1"/>
</dbReference>
<evidence type="ECO:0000313" key="8">
    <source>
        <dbReference type="EMBL" id="GKV06038.1"/>
    </source>
</evidence>
<dbReference type="GO" id="GO:0006887">
    <property type="term" value="P:exocytosis"/>
    <property type="evidence" value="ECO:0007669"/>
    <property type="project" value="UniProtKB-KW"/>
</dbReference>
<dbReference type="Gene3D" id="2.130.10.10">
    <property type="entry name" value="YVTN repeat-like/Quinoprotein amine dehydrogenase"/>
    <property type="match status" value="3"/>
</dbReference>
<dbReference type="GO" id="GO:0005737">
    <property type="term" value="C:cytoplasm"/>
    <property type="evidence" value="ECO:0007669"/>
    <property type="project" value="UniProtKB-SubCell"/>
</dbReference>
<proteinExistence type="inferred from homology"/>
<dbReference type="InterPro" id="IPR042855">
    <property type="entry name" value="V_SNARE_CC"/>
</dbReference>
<evidence type="ECO:0000256" key="2">
    <source>
        <dbReference type="ARBA" id="ARBA00008070"/>
    </source>
</evidence>
<dbReference type="InterPro" id="IPR011047">
    <property type="entry name" value="Quinoprotein_ADH-like_sf"/>
</dbReference>
<evidence type="ECO:0000313" key="9">
    <source>
        <dbReference type="Proteomes" id="UP001054252"/>
    </source>
</evidence>
<evidence type="ECO:0000256" key="1">
    <source>
        <dbReference type="ARBA" id="ARBA00004496"/>
    </source>
</evidence>
<feature type="domain" description="V-SNARE coiled-coil homology" evidence="7">
    <location>
        <begin position="1034"/>
        <end position="1098"/>
    </location>
</feature>
<keyword evidence="4" id="KW-0963">Cytoplasm</keyword>
<evidence type="ECO:0000259" key="7">
    <source>
        <dbReference type="PROSITE" id="PS50892"/>
    </source>
</evidence>
<keyword evidence="5" id="KW-0175">Coiled coil</keyword>
<name>A0AAV5J7R0_9ROSI</name>
<dbReference type="GO" id="GO:0045159">
    <property type="term" value="F:myosin II binding"/>
    <property type="evidence" value="ECO:0007669"/>
    <property type="project" value="TreeGrafter"/>
</dbReference>